<reference evidence="2 3" key="1">
    <citation type="submission" date="2023-02" db="EMBL/GenBank/DDBJ databases">
        <title>Genome sequence of Paenibacillus kyungheensis KACC 18744.</title>
        <authorList>
            <person name="Kim S."/>
            <person name="Heo J."/>
            <person name="Kwon S.-W."/>
        </authorList>
    </citation>
    <scope>NUCLEOTIDE SEQUENCE [LARGE SCALE GENOMIC DNA]</scope>
    <source>
        <strain evidence="2 3">KACC 18744</strain>
    </source>
</reference>
<dbReference type="KEGG" id="pka:PQ456_12655"/>
<feature type="transmembrane region" description="Helical" evidence="1">
    <location>
        <begin position="7"/>
        <end position="23"/>
    </location>
</feature>
<name>A0AAX3LVY7_9BACL</name>
<keyword evidence="1" id="KW-1133">Transmembrane helix</keyword>
<dbReference type="EMBL" id="CP117416">
    <property type="protein sequence ID" value="WCT54056.1"/>
    <property type="molecule type" value="Genomic_DNA"/>
</dbReference>
<gene>
    <name evidence="2" type="ORF">PQ456_12655</name>
</gene>
<evidence type="ECO:0000313" key="2">
    <source>
        <dbReference type="EMBL" id="WCT54056.1"/>
    </source>
</evidence>
<keyword evidence="1" id="KW-0472">Membrane</keyword>
<evidence type="ECO:0000256" key="1">
    <source>
        <dbReference type="SAM" id="Phobius"/>
    </source>
</evidence>
<dbReference type="AlphaFoldDB" id="A0AAX3LVY7"/>
<dbReference type="Proteomes" id="UP001220509">
    <property type="component" value="Chromosome"/>
</dbReference>
<proteinExistence type="predicted"/>
<organism evidence="2 3">
    <name type="scientific">Paenibacillus kyungheensis</name>
    <dbReference type="NCBI Taxonomy" id="1452732"/>
    <lineage>
        <taxon>Bacteria</taxon>
        <taxon>Bacillati</taxon>
        <taxon>Bacillota</taxon>
        <taxon>Bacilli</taxon>
        <taxon>Bacillales</taxon>
        <taxon>Paenibacillaceae</taxon>
        <taxon>Paenibacillus</taxon>
    </lineage>
</organism>
<evidence type="ECO:0000313" key="3">
    <source>
        <dbReference type="Proteomes" id="UP001220509"/>
    </source>
</evidence>
<sequence>MLLQRKVIGFILAGVCLILLGMYSKNIFAYAPTIGWLGGLLCMMVATFFVLNKPSTSSK</sequence>
<keyword evidence="3" id="KW-1185">Reference proteome</keyword>
<dbReference type="RefSeq" id="WP_273612608.1">
    <property type="nucleotide sequence ID" value="NZ_CP117416.1"/>
</dbReference>
<accession>A0AAX3LVY7</accession>
<keyword evidence="1" id="KW-0812">Transmembrane</keyword>
<protein>
    <submittedName>
        <fullName evidence="2">Uncharacterized protein</fullName>
    </submittedName>
</protein>
<feature type="transmembrane region" description="Helical" evidence="1">
    <location>
        <begin position="29"/>
        <end position="51"/>
    </location>
</feature>